<dbReference type="FunFam" id="3.30.1490.20:FF:000006">
    <property type="entry name" value="phosphoribosylamine--glycine ligase, chloroplastic-like"/>
    <property type="match status" value="1"/>
</dbReference>
<accession>A0A4Y1Z9L4</accession>
<dbReference type="Gene3D" id="3.30.1490.20">
    <property type="entry name" value="ATP-grasp fold, A domain"/>
    <property type="match status" value="1"/>
</dbReference>
<keyword evidence="8" id="KW-0067">ATP-binding</keyword>
<organism evidence="10 11">
    <name type="scientific">Sporolactobacillus inulinus</name>
    <dbReference type="NCBI Taxonomy" id="2078"/>
    <lineage>
        <taxon>Bacteria</taxon>
        <taxon>Bacillati</taxon>
        <taxon>Bacillota</taxon>
        <taxon>Bacilli</taxon>
        <taxon>Bacillales</taxon>
        <taxon>Sporolactobacillaceae</taxon>
        <taxon>Sporolactobacillus</taxon>
    </lineage>
</organism>
<gene>
    <name evidence="10" type="ORF">NBRC111894_1274</name>
</gene>
<comment type="cofactor">
    <cofactor evidence="1">
        <name>Mn(2+)</name>
        <dbReference type="ChEBI" id="CHEBI:29035"/>
    </cofactor>
</comment>
<dbReference type="PANTHER" id="PTHR43472">
    <property type="entry name" value="PHOSPHORIBOSYLAMINE--GLYCINE LIGASE"/>
    <property type="match status" value="1"/>
</dbReference>
<evidence type="ECO:0000256" key="5">
    <source>
        <dbReference type="ARBA" id="ARBA00022598"/>
    </source>
</evidence>
<dbReference type="AlphaFoldDB" id="A0A4Y1Z9L4"/>
<feature type="domain" description="Phosphoribosylglycinamide synthetase ATP-grasp (A)" evidence="9">
    <location>
        <begin position="1"/>
        <end position="97"/>
    </location>
</feature>
<evidence type="ECO:0000256" key="6">
    <source>
        <dbReference type="ARBA" id="ARBA00022741"/>
    </source>
</evidence>
<dbReference type="Pfam" id="PF01071">
    <property type="entry name" value="GARS_A"/>
    <property type="match status" value="1"/>
</dbReference>
<evidence type="ECO:0000259" key="9">
    <source>
        <dbReference type="Pfam" id="PF01071"/>
    </source>
</evidence>
<reference evidence="10 11" key="1">
    <citation type="submission" date="2017-11" db="EMBL/GenBank/DDBJ databases">
        <title>Draft Genome Sequence of Sporolactobacillus inulinus NBRC 111894 Isolated from Koso, a Japanese Sugar-Vegetable Fermented Beverage.</title>
        <authorList>
            <person name="Chiou T.Y."/>
            <person name="Oshima K."/>
            <person name="Suda W."/>
            <person name="Hattori M."/>
            <person name="Takahashi T."/>
        </authorList>
    </citation>
    <scope>NUCLEOTIDE SEQUENCE [LARGE SCALE GENOMIC DNA]</scope>
    <source>
        <strain evidence="10 11">NBRC111894</strain>
    </source>
</reference>
<comment type="cofactor">
    <cofactor evidence="2">
        <name>Mg(2+)</name>
        <dbReference type="ChEBI" id="CHEBI:18420"/>
    </cofactor>
</comment>
<evidence type="ECO:0000256" key="2">
    <source>
        <dbReference type="ARBA" id="ARBA00001946"/>
    </source>
</evidence>
<evidence type="ECO:0000256" key="1">
    <source>
        <dbReference type="ARBA" id="ARBA00001936"/>
    </source>
</evidence>
<dbReference type="GO" id="GO:0004637">
    <property type="term" value="F:phosphoribosylamine-glycine ligase activity"/>
    <property type="evidence" value="ECO:0007669"/>
    <property type="project" value="UniProtKB-EC"/>
</dbReference>
<evidence type="ECO:0000313" key="10">
    <source>
        <dbReference type="EMBL" id="GAY75720.1"/>
    </source>
</evidence>
<sequence>MEKYKIPTSHYRTFTDYAEASDYLQKVGAPIVLKADGLAAGKGVIVALTMAEAAAGLKAIMKDKKFAEAGSRVVIEEYLEGEEFSLMALVNGEKLYRWTLLRIINGHLKAIKDRTPAAWVLTRRFRKSRKRLSMRPCGQSFSRLLQAWFKKVAPSPVCSMPD</sequence>
<dbReference type="Proteomes" id="UP000319716">
    <property type="component" value="Unassembled WGS sequence"/>
</dbReference>
<proteinExistence type="predicted"/>
<dbReference type="InterPro" id="IPR020561">
    <property type="entry name" value="PRibGlycinamid_synth_ATP-grasp"/>
</dbReference>
<dbReference type="GO" id="GO:0009113">
    <property type="term" value="P:purine nucleobase biosynthetic process"/>
    <property type="evidence" value="ECO:0007669"/>
    <property type="project" value="InterPro"/>
</dbReference>
<protein>
    <recommendedName>
        <fullName evidence="4">phosphoribosylamine--glycine ligase</fullName>
        <ecNumber evidence="4">6.3.4.13</ecNumber>
    </recommendedName>
</protein>
<dbReference type="InterPro" id="IPR013815">
    <property type="entry name" value="ATP_grasp_subdomain_1"/>
</dbReference>
<evidence type="ECO:0000256" key="3">
    <source>
        <dbReference type="ARBA" id="ARBA00005174"/>
    </source>
</evidence>
<dbReference type="GO" id="GO:0006164">
    <property type="term" value="P:purine nucleotide biosynthetic process"/>
    <property type="evidence" value="ECO:0007669"/>
    <property type="project" value="UniProtKB-KW"/>
</dbReference>
<keyword evidence="6" id="KW-0547">Nucleotide-binding</keyword>
<evidence type="ECO:0000256" key="7">
    <source>
        <dbReference type="ARBA" id="ARBA00022755"/>
    </source>
</evidence>
<dbReference type="PANTHER" id="PTHR43472:SF1">
    <property type="entry name" value="PHOSPHORIBOSYLAMINE--GLYCINE LIGASE, CHLOROPLASTIC"/>
    <property type="match status" value="1"/>
</dbReference>
<evidence type="ECO:0000256" key="4">
    <source>
        <dbReference type="ARBA" id="ARBA00013255"/>
    </source>
</evidence>
<dbReference type="EMBL" id="BEXB01000007">
    <property type="protein sequence ID" value="GAY75720.1"/>
    <property type="molecule type" value="Genomic_DNA"/>
</dbReference>
<keyword evidence="5 10" id="KW-0436">Ligase</keyword>
<name>A0A4Y1Z9L4_9BACL</name>
<dbReference type="GO" id="GO:0005524">
    <property type="term" value="F:ATP binding"/>
    <property type="evidence" value="ECO:0007669"/>
    <property type="project" value="UniProtKB-KW"/>
</dbReference>
<evidence type="ECO:0000313" key="11">
    <source>
        <dbReference type="Proteomes" id="UP000319716"/>
    </source>
</evidence>
<dbReference type="SUPFAM" id="SSF56059">
    <property type="entry name" value="Glutathione synthetase ATP-binding domain-like"/>
    <property type="match status" value="1"/>
</dbReference>
<comment type="pathway">
    <text evidence="3">Purine metabolism; IMP biosynthesis via de novo pathway; N(1)-(5-phospho-D-ribosyl)glycinamide from 5-phospho-alpha-D-ribose 1-diphosphate: step 2/2.</text>
</comment>
<keyword evidence="7" id="KW-0658">Purine biosynthesis</keyword>
<dbReference type="EC" id="6.3.4.13" evidence="4"/>
<comment type="caution">
    <text evidence="10">The sequence shown here is derived from an EMBL/GenBank/DDBJ whole genome shotgun (WGS) entry which is preliminary data.</text>
</comment>
<dbReference type="SMART" id="SM01209">
    <property type="entry name" value="GARS_A"/>
    <property type="match status" value="1"/>
</dbReference>
<dbReference type="InterPro" id="IPR000115">
    <property type="entry name" value="PRibGlycinamide_synth"/>
</dbReference>
<evidence type="ECO:0000256" key="8">
    <source>
        <dbReference type="ARBA" id="ARBA00022840"/>
    </source>
</evidence>